<dbReference type="HAMAP" id="MF_01084">
    <property type="entry name" value="Diphthine_synth"/>
    <property type="match status" value="1"/>
</dbReference>
<sequence>MLWPLATGTTGTLPAPGRSATAMVSLRPKTTTPGVPCVPTAPRAAGSRARGAGKRGAASRETGSWEPGNGQLGAGKRAPGGQAVPRTWARVPASGGACGAPADPASVSLLRQVAARPRSLSMLYLVGLGLGDAKDITVKGLEAVRRCRRVYLEAYTSVLTVGKEALEEFYGKELILADREMVEQEADSLLKEADVCDVAFLVVGDPFGATTHSDLVLRAVKLGIPYKVIHNASIMNAVGCCGLQLYNFGEMVSIVFWTDTWKPESFFDKIEKNRQNGMHTLCLLDIKVKEQSLENLMKGRKIYEPPRYMSVNQAAEQLLAIIQNRRLQGEKPEITENTICVGLARVGAPDEKIASGTLQQMSTVELGAPLHSLIVTGTMHPLELEMLKLFSVDSSSFENNACQKTT</sequence>
<keyword evidence="11" id="KW-1185">Reference proteome</keyword>
<dbReference type="AlphaFoldDB" id="A0A8C3DL85"/>
<dbReference type="RefSeq" id="XP_031974604.1">
    <property type="nucleotide sequence ID" value="XM_032118713.1"/>
</dbReference>
<dbReference type="OrthoDB" id="2516at2759"/>
<keyword evidence="5" id="KW-0489">Methyltransferase</keyword>
<evidence type="ECO:0000256" key="2">
    <source>
        <dbReference type="ARBA" id="ARBA00005156"/>
    </source>
</evidence>
<dbReference type="InterPro" id="IPR035996">
    <property type="entry name" value="4pyrrol_Methylase_sf"/>
</dbReference>
<evidence type="ECO:0000256" key="8">
    <source>
        <dbReference type="ARBA" id="ARBA00048752"/>
    </source>
</evidence>
<keyword evidence="6" id="KW-0808">Transferase</keyword>
<organism evidence="10 11">
    <name type="scientific">Corvus moneduloides</name>
    <name type="common">New Caledonian crow</name>
    <dbReference type="NCBI Taxonomy" id="1196302"/>
    <lineage>
        <taxon>Eukaryota</taxon>
        <taxon>Metazoa</taxon>
        <taxon>Chordata</taxon>
        <taxon>Craniata</taxon>
        <taxon>Vertebrata</taxon>
        <taxon>Euteleostomi</taxon>
        <taxon>Archelosauria</taxon>
        <taxon>Archosauria</taxon>
        <taxon>Dinosauria</taxon>
        <taxon>Saurischia</taxon>
        <taxon>Theropoda</taxon>
        <taxon>Coelurosauria</taxon>
        <taxon>Aves</taxon>
        <taxon>Neognathae</taxon>
        <taxon>Neoaves</taxon>
        <taxon>Telluraves</taxon>
        <taxon>Australaves</taxon>
        <taxon>Passeriformes</taxon>
        <taxon>Corvoidea</taxon>
        <taxon>Corvidae</taxon>
        <taxon>Corvus</taxon>
    </lineage>
</organism>
<dbReference type="Pfam" id="PF00590">
    <property type="entry name" value="TP_methylase"/>
    <property type="match status" value="1"/>
</dbReference>
<reference evidence="10" key="3">
    <citation type="submission" date="2025-09" db="UniProtKB">
        <authorList>
            <consortium name="Ensembl"/>
        </authorList>
    </citation>
    <scope>IDENTIFICATION</scope>
</reference>
<dbReference type="InterPro" id="IPR014777">
    <property type="entry name" value="4pyrrole_Mease_sub1"/>
</dbReference>
<evidence type="ECO:0000256" key="6">
    <source>
        <dbReference type="ARBA" id="ARBA00022679"/>
    </source>
</evidence>
<evidence type="ECO:0000256" key="5">
    <source>
        <dbReference type="ARBA" id="ARBA00022603"/>
    </source>
</evidence>
<protein>
    <recommendedName>
        <fullName evidence="4">diphthine methyl ester synthase</fullName>
        <ecNumber evidence="4">2.1.1.314</ecNumber>
    </recommendedName>
</protein>
<evidence type="ECO:0000256" key="9">
    <source>
        <dbReference type="SAM" id="MobiDB-lite"/>
    </source>
</evidence>
<dbReference type="OMA" id="ENNACQK"/>
<evidence type="ECO:0000256" key="3">
    <source>
        <dbReference type="ARBA" id="ARBA00006729"/>
    </source>
</evidence>
<accession>A0A8C3DL85</accession>
<dbReference type="Gene3D" id="3.40.1010.10">
    <property type="entry name" value="Cobalt-precorrin-4 Transmethylase, Domain 1"/>
    <property type="match status" value="1"/>
</dbReference>
<name>A0A8C3DL85_CORMO</name>
<dbReference type="Gene3D" id="3.30.950.10">
    <property type="entry name" value="Methyltransferase, Cobalt-precorrin-4 Transmethylase, Domain 2"/>
    <property type="match status" value="1"/>
</dbReference>
<accession>A0A8U7MJC3</accession>
<dbReference type="NCBIfam" id="TIGR00522">
    <property type="entry name" value="dph5"/>
    <property type="match status" value="1"/>
</dbReference>
<dbReference type="InterPro" id="IPR000878">
    <property type="entry name" value="4pyrrol_Mease"/>
</dbReference>
<dbReference type="GO" id="GO:0017183">
    <property type="term" value="P:protein histidyl modification to diphthamide"/>
    <property type="evidence" value="ECO:0007669"/>
    <property type="project" value="InterPro"/>
</dbReference>
<dbReference type="Proteomes" id="UP000694553">
    <property type="component" value="Unassembled WGS sequence"/>
</dbReference>
<evidence type="ECO:0000313" key="11">
    <source>
        <dbReference type="Proteomes" id="UP000694553"/>
    </source>
</evidence>
<proteinExistence type="inferred from homology"/>
<dbReference type="InterPro" id="IPR014776">
    <property type="entry name" value="4pyrrole_Mease_sub2"/>
</dbReference>
<gene>
    <name evidence="10" type="primary">DPH5</name>
</gene>
<dbReference type="FunFam" id="3.40.1010.10:FF:000004">
    <property type="entry name" value="Putative diphthine synthase"/>
    <property type="match status" value="1"/>
</dbReference>
<comment type="catalytic activity">
    <reaction evidence="8">
        <text>2-[(3S)-amino-3-carboxypropyl]-L-histidyl-[translation elongation factor 2] + 4 S-adenosyl-L-methionine = diphthine methyl ester-[translation elongation factor 2] + 4 S-adenosyl-L-homocysteine + 3 H(+)</text>
        <dbReference type="Rhea" id="RHEA:42652"/>
        <dbReference type="Rhea" id="RHEA-COMP:9749"/>
        <dbReference type="Rhea" id="RHEA-COMP:10173"/>
        <dbReference type="ChEBI" id="CHEBI:15378"/>
        <dbReference type="ChEBI" id="CHEBI:57856"/>
        <dbReference type="ChEBI" id="CHEBI:59789"/>
        <dbReference type="ChEBI" id="CHEBI:73995"/>
        <dbReference type="ChEBI" id="CHEBI:79005"/>
        <dbReference type="EC" id="2.1.1.314"/>
    </reaction>
</comment>
<dbReference type="SUPFAM" id="SSF53790">
    <property type="entry name" value="Tetrapyrrole methylase"/>
    <property type="match status" value="1"/>
</dbReference>
<comment type="function">
    <text evidence="1">S-adenosyl-L-methionine-dependent methyltransferase that catalyzes four methylations of the modified target histidine residue in translation elongation factor 2 (EF-2), to form an intermediate called diphthine methyl ester. The four successive methylation reactions represent the second step of diphthamide biosynthesis.</text>
</comment>
<dbReference type="CTD" id="51611"/>
<comment type="similarity">
    <text evidence="3">Belongs to the diphthine synthase family.</text>
</comment>
<reference evidence="10" key="2">
    <citation type="submission" date="2025-08" db="UniProtKB">
        <authorList>
            <consortium name="Ensembl"/>
        </authorList>
    </citation>
    <scope>IDENTIFICATION</scope>
</reference>
<dbReference type="GeneID" id="116448405"/>
<feature type="compositionally biased region" description="Low complexity" evidence="9">
    <location>
        <begin position="43"/>
        <end position="60"/>
    </location>
</feature>
<dbReference type="PANTHER" id="PTHR10882:SF0">
    <property type="entry name" value="DIPHTHINE METHYL ESTER SYNTHASE"/>
    <property type="match status" value="1"/>
</dbReference>
<keyword evidence="7" id="KW-0949">S-adenosyl-L-methionine</keyword>
<comment type="pathway">
    <text evidence="2">Protein modification; peptidyl-diphthamide biosynthesis.</text>
</comment>
<dbReference type="Ensembl" id="ENSCMUT00000008714.2">
    <property type="protein sequence ID" value="ENSCMUP00000008085.2"/>
    <property type="gene ID" value="ENSCMUG00000005275.2"/>
</dbReference>
<dbReference type="CDD" id="cd11647">
    <property type="entry name" value="DHP5_DphB"/>
    <property type="match status" value="1"/>
</dbReference>
<evidence type="ECO:0000256" key="4">
    <source>
        <dbReference type="ARBA" id="ARBA00011927"/>
    </source>
</evidence>
<evidence type="ECO:0000256" key="7">
    <source>
        <dbReference type="ARBA" id="ARBA00022691"/>
    </source>
</evidence>
<evidence type="ECO:0000256" key="1">
    <source>
        <dbReference type="ARBA" id="ARBA00004006"/>
    </source>
</evidence>
<dbReference type="GO" id="GO:0141133">
    <property type="term" value="F:diphthine methyl ester synthase activity"/>
    <property type="evidence" value="ECO:0007669"/>
    <property type="project" value="UniProtKB-EC"/>
</dbReference>
<evidence type="ECO:0000313" key="10">
    <source>
        <dbReference type="Ensembl" id="ENSCMUP00000008085.2"/>
    </source>
</evidence>
<dbReference type="EC" id="2.1.1.314" evidence="4"/>
<dbReference type="FunFam" id="3.30.950.10:FF:000004">
    <property type="entry name" value="Diphthine synthase putative"/>
    <property type="match status" value="1"/>
</dbReference>
<dbReference type="InterPro" id="IPR004551">
    <property type="entry name" value="Dphthn_synthase"/>
</dbReference>
<feature type="region of interest" description="Disordered" evidence="9">
    <location>
        <begin position="28"/>
        <end position="83"/>
    </location>
</feature>
<dbReference type="GO" id="GO:0032259">
    <property type="term" value="P:methylation"/>
    <property type="evidence" value="ECO:0007669"/>
    <property type="project" value="UniProtKB-KW"/>
</dbReference>
<dbReference type="PANTHER" id="PTHR10882">
    <property type="entry name" value="DIPHTHINE SYNTHASE"/>
    <property type="match status" value="1"/>
</dbReference>
<reference evidence="11" key="1">
    <citation type="submission" date="2019-10" db="EMBL/GenBank/DDBJ databases">
        <title>Corvus moneduloides (New Caledonian crow) genome, bCorMon1, primary haplotype.</title>
        <authorList>
            <person name="Rutz C."/>
            <person name="Fungtammasan C."/>
            <person name="Mountcastle J."/>
            <person name="Formenti G."/>
            <person name="Chow W."/>
            <person name="Howe K."/>
            <person name="Steele M.P."/>
            <person name="Fernandes J."/>
            <person name="Gilbert M.T.P."/>
            <person name="Fedrigo O."/>
            <person name="Jarvis E.D."/>
            <person name="Gemmell N."/>
        </authorList>
    </citation>
    <scope>NUCLEOTIDE SEQUENCE [LARGE SCALE GENOMIC DNA]</scope>
</reference>